<evidence type="ECO:0000256" key="5">
    <source>
        <dbReference type="ARBA" id="ARBA00011558"/>
    </source>
</evidence>
<evidence type="ECO:0000256" key="15">
    <source>
        <dbReference type="ARBA" id="ARBA00023136"/>
    </source>
</evidence>
<dbReference type="GO" id="GO:0016020">
    <property type="term" value="C:membrane"/>
    <property type="evidence" value="ECO:0007669"/>
    <property type="project" value="UniProtKB-SubCell"/>
</dbReference>
<dbReference type="EMBL" id="QFWV02000004">
    <property type="protein sequence ID" value="RKF07371.1"/>
    <property type="molecule type" value="Genomic_DNA"/>
</dbReference>
<keyword evidence="12" id="KW-0249">Electron transport</keyword>
<dbReference type="GO" id="GO:0020037">
    <property type="term" value="F:heme binding"/>
    <property type="evidence" value="ECO:0007669"/>
    <property type="project" value="InterPro"/>
</dbReference>
<dbReference type="Pfam" id="PF01127">
    <property type="entry name" value="Sdh_cyt"/>
    <property type="match status" value="1"/>
</dbReference>
<feature type="transmembrane region" description="Helical" evidence="16">
    <location>
        <begin position="98"/>
        <end position="120"/>
    </location>
</feature>
<dbReference type="NCBIfam" id="TIGR02968">
    <property type="entry name" value="succ_dehyd_anc"/>
    <property type="match status" value="1"/>
</dbReference>
<accession>A0A3A8ANU7</accession>
<dbReference type="InterPro" id="IPR034804">
    <property type="entry name" value="SQR/QFR_C/D"/>
</dbReference>
<evidence type="ECO:0000256" key="4">
    <source>
        <dbReference type="ARBA" id="ARBA00005163"/>
    </source>
</evidence>
<dbReference type="Proteomes" id="UP000246132">
    <property type="component" value="Unassembled WGS sequence"/>
</dbReference>
<keyword evidence="10 16" id="KW-0812">Transmembrane</keyword>
<comment type="subcellular location">
    <subcellularLocation>
        <location evidence="3">Membrane</location>
        <topology evidence="3">Multi-pass membrane protein</topology>
    </subcellularLocation>
</comment>
<comment type="pathway">
    <text evidence="4">Carbohydrate metabolism; tricarboxylic acid cycle.</text>
</comment>
<comment type="cofactor">
    <cofactor evidence="1">
        <name>heme</name>
        <dbReference type="ChEBI" id="CHEBI:30413"/>
    </cofactor>
</comment>
<gene>
    <name evidence="17" type="primary">sdhD</name>
    <name evidence="17" type="ORF">DEM25_006035</name>
</gene>
<evidence type="ECO:0000256" key="11">
    <source>
        <dbReference type="ARBA" id="ARBA00022723"/>
    </source>
</evidence>
<comment type="caution">
    <text evidence="17">The sequence shown here is derived from an EMBL/GenBank/DDBJ whole genome shotgun (WGS) entry which is preliminary data.</text>
</comment>
<evidence type="ECO:0000256" key="6">
    <source>
        <dbReference type="ARBA" id="ARBA00019425"/>
    </source>
</evidence>
<dbReference type="AlphaFoldDB" id="A0A3A8ANU7"/>
<protein>
    <recommendedName>
        <fullName evidence="6">Succinate dehydrogenase hydrophobic membrane anchor subunit</fullName>
    </recommendedName>
</protein>
<keyword evidence="8" id="KW-0816">Tricarboxylic acid cycle</keyword>
<keyword evidence="14" id="KW-0408">Iron</keyword>
<evidence type="ECO:0000313" key="18">
    <source>
        <dbReference type="Proteomes" id="UP000246132"/>
    </source>
</evidence>
<proteinExistence type="predicted"/>
<evidence type="ECO:0000256" key="9">
    <source>
        <dbReference type="ARBA" id="ARBA00022617"/>
    </source>
</evidence>
<keyword evidence="11" id="KW-0479">Metal-binding</keyword>
<evidence type="ECO:0000256" key="8">
    <source>
        <dbReference type="ARBA" id="ARBA00022532"/>
    </source>
</evidence>
<evidence type="ECO:0000256" key="2">
    <source>
        <dbReference type="ARBA" id="ARBA00004050"/>
    </source>
</evidence>
<evidence type="ECO:0000256" key="16">
    <source>
        <dbReference type="SAM" id="Phobius"/>
    </source>
</evidence>
<dbReference type="Gene3D" id="1.20.1300.10">
    <property type="entry name" value="Fumarate reductase/succinate dehydrogenase, transmembrane subunit"/>
    <property type="match status" value="1"/>
</dbReference>
<organism evidence="17 18">
    <name type="scientific">Oceaniradius stylonematis</name>
    <dbReference type="NCBI Taxonomy" id="2184161"/>
    <lineage>
        <taxon>Bacteria</taxon>
        <taxon>Pseudomonadati</taxon>
        <taxon>Pseudomonadota</taxon>
        <taxon>Alphaproteobacteria</taxon>
        <taxon>Hyphomicrobiales</taxon>
        <taxon>Ahrensiaceae</taxon>
        <taxon>Oceaniradius</taxon>
    </lineage>
</organism>
<dbReference type="GO" id="GO:0006099">
    <property type="term" value="P:tricarboxylic acid cycle"/>
    <property type="evidence" value="ECO:0007669"/>
    <property type="project" value="UniProtKB-UniPathway"/>
</dbReference>
<dbReference type="GO" id="GO:0046872">
    <property type="term" value="F:metal ion binding"/>
    <property type="evidence" value="ECO:0007669"/>
    <property type="project" value="UniProtKB-KW"/>
</dbReference>
<evidence type="ECO:0000256" key="3">
    <source>
        <dbReference type="ARBA" id="ARBA00004141"/>
    </source>
</evidence>
<evidence type="ECO:0000256" key="1">
    <source>
        <dbReference type="ARBA" id="ARBA00001971"/>
    </source>
</evidence>
<comment type="subunit">
    <text evidence="5">Part of an enzyme complex containing four subunits: a flavoprotein, an iron-sulfur protein, plus two membrane-anchoring proteins, SdhC and SdhD.</text>
</comment>
<keyword evidence="7" id="KW-0813">Transport</keyword>
<evidence type="ECO:0000256" key="7">
    <source>
        <dbReference type="ARBA" id="ARBA00022448"/>
    </source>
</evidence>
<dbReference type="OrthoDB" id="9809280at2"/>
<keyword evidence="9" id="KW-0349">Heme</keyword>
<keyword evidence="13 16" id="KW-1133">Transmembrane helix</keyword>
<name>A0A3A8ANU7_9HYPH</name>
<reference evidence="17 18" key="1">
    <citation type="journal article" date="2018" name="Int. J. Syst. Bacteriol.">
        <title>Oceaniradius stylonemae gen. nov., sp. nov., isolated from a red alga, Stylonema cornu-cervi.</title>
        <authorList>
            <person name="Jeong S."/>
        </authorList>
    </citation>
    <scope>NUCLEOTIDE SEQUENCE [LARGE SCALE GENOMIC DNA]</scope>
    <source>
        <strain evidence="17 18">StC1</strain>
    </source>
</reference>
<comment type="function">
    <text evidence="2">Membrane-anchoring subunit of succinate dehydrogenase (SDH).</text>
</comment>
<sequence>MSIKTPFKRVEGLGSAKDGTEHFWRQRLTALANVPLIIAFVWIVVSLNGEDHATVAATFANPFVAVVMLLVIVSALYHAKLGMQVVIEDYIHGELAKYALLVANIFFTFGIAVLAVFAILKMGFGS</sequence>
<feature type="transmembrane region" description="Helical" evidence="16">
    <location>
        <begin position="28"/>
        <end position="47"/>
    </location>
</feature>
<dbReference type="SUPFAM" id="SSF81343">
    <property type="entry name" value="Fumarate reductase respiratory complex transmembrane subunits"/>
    <property type="match status" value="1"/>
</dbReference>
<dbReference type="InterPro" id="IPR014312">
    <property type="entry name" value="Succ_DH_anchor"/>
</dbReference>
<keyword evidence="15 16" id="KW-0472">Membrane</keyword>
<evidence type="ECO:0000313" key="17">
    <source>
        <dbReference type="EMBL" id="RKF07371.1"/>
    </source>
</evidence>
<evidence type="ECO:0000256" key="13">
    <source>
        <dbReference type="ARBA" id="ARBA00022989"/>
    </source>
</evidence>
<evidence type="ECO:0000256" key="10">
    <source>
        <dbReference type="ARBA" id="ARBA00022692"/>
    </source>
</evidence>
<keyword evidence="18" id="KW-1185">Reference proteome</keyword>
<dbReference type="CDD" id="cd03495">
    <property type="entry name" value="SQR_TypeC_SdhD_like"/>
    <property type="match status" value="1"/>
</dbReference>
<dbReference type="RefSeq" id="WP_109768936.1">
    <property type="nucleotide sequence ID" value="NZ_CP159474.1"/>
</dbReference>
<evidence type="ECO:0000256" key="14">
    <source>
        <dbReference type="ARBA" id="ARBA00023004"/>
    </source>
</evidence>
<feature type="transmembrane region" description="Helical" evidence="16">
    <location>
        <begin position="59"/>
        <end position="77"/>
    </location>
</feature>
<evidence type="ECO:0000256" key="12">
    <source>
        <dbReference type="ARBA" id="ARBA00022982"/>
    </source>
</evidence>
<dbReference type="UniPathway" id="UPA00223"/>
<dbReference type="InterPro" id="IPR000701">
    <property type="entry name" value="SuccDH_FuR_B_TM-su"/>
</dbReference>